<evidence type="ECO:0000259" key="11">
    <source>
        <dbReference type="Pfam" id="PF02096"/>
    </source>
</evidence>
<dbReference type="NCBIfam" id="TIGR03592">
    <property type="entry name" value="yidC_oxa1_cterm"/>
    <property type="match status" value="1"/>
</dbReference>
<name>A0A8H7PDQ1_MORIS</name>
<dbReference type="PANTHER" id="PTHR12428">
    <property type="entry name" value="OXA1"/>
    <property type="match status" value="1"/>
</dbReference>
<reference evidence="12" key="1">
    <citation type="submission" date="2020-12" db="EMBL/GenBank/DDBJ databases">
        <title>Metabolic potential, ecology and presence of endohyphal bacteria is reflected in genomic diversity of Mucoromycotina.</title>
        <authorList>
            <person name="Muszewska A."/>
            <person name="Okrasinska A."/>
            <person name="Steczkiewicz K."/>
            <person name="Drgas O."/>
            <person name="Orlowska M."/>
            <person name="Perlinska-Lenart U."/>
            <person name="Aleksandrzak-Piekarczyk T."/>
            <person name="Szatraj K."/>
            <person name="Zielenkiewicz U."/>
            <person name="Pilsyk S."/>
            <person name="Malc E."/>
            <person name="Mieczkowski P."/>
            <person name="Kruszewska J.S."/>
            <person name="Biernat P."/>
            <person name="Pawlowska J."/>
        </authorList>
    </citation>
    <scope>NUCLEOTIDE SEQUENCE</scope>
    <source>
        <strain evidence="12">WA0000067209</strain>
    </source>
</reference>
<evidence type="ECO:0000256" key="2">
    <source>
        <dbReference type="ARBA" id="ARBA00009877"/>
    </source>
</evidence>
<feature type="transmembrane region" description="Helical" evidence="10">
    <location>
        <begin position="295"/>
        <end position="315"/>
    </location>
</feature>
<feature type="domain" description="Membrane insertase YidC/Oxa/ALB C-terminal" evidence="11">
    <location>
        <begin position="134"/>
        <end position="326"/>
    </location>
</feature>
<dbReference type="CDD" id="cd20069">
    <property type="entry name" value="5TM_Oxa1-like"/>
    <property type="match status" value="1"/>
</dbReference>
<evidence type="ECO:0000256" key="10">
    <source>
        <dbReference type="SAM" id="Phobius"/>
    </source>
</evidence>
<dbReference type="GO" id="GO:0032979">
    <property type="term" value="P:protein insertion into mitochondrial inner membrane from matrix"/>
    <property type="evidence" value="ECO:0007669"/>
    <property type="project" value="TreeGrafter"/>
</dbReference>
<evidence type="ECO:0000256" key="4">
    <source>
        <dbReference type="ARBA" id="ARBA00022792"/>
    </source>
</evidence>
<gene>
    <name evidence="12" type="ORF">INT43_001496</name>
</gene>
<dbReference type="Pfam" id="PF02096">
    <property type="entry name" value="60KD_IMP"/>
    <property type="match status" value="1"/>
</dbReference>
<keyword evidence="6 10" id="KW-1133">Transmembrane helix</keyword>
<evidence type="ECO:0000313" key="12">
    <source>
        <dbReference type="EMBL" id="KAG2172019.1"/>
    </source>
</evidence>
<dbReference type="InterPro" id="IPR001708">
    <property type="entry name" value="YidC/ALB3/OXA1/COX18"/>
</dbReference>
<dbReference type="Proteomes" id="UP000654370">
    <property type="component" value="Unassembled WGS sequence"/>
</dbReference>
<dbReference type="PANTHER" id="PTHR12428:SF66">
    <property type="entry name" value="MITOCHONDRIAL INNER MEMBRANE PROTEIN OXA1L"/>
    <property type="match status" value="1"/>
</dbReference>
<evidence type="ECO:0000313" key="13">
    <source>
        <dbReference type="Proteomes" id="UP000654370"/>
    </source>
</evidence>
<keyword evidence="13" id="KW-1185">Reference proteome</keyword>
<evidence type="ECO:0000256" key="3">
    <source>
        <dbReference type="ARBA" id="ARBA00022692"/>
    </source>
</evidence>
<keyword evidence="8 10" id="KW-0472">Membrane</keyword>
<evidence type="ECO:0000256" key="7">
    <source>
        <dbReference type="ARBA" id="ARBA00023128"/>
    </source>
</evidence>
<evidence type="ECO:0000256" key="9">
    <source>
        <dbReference type="RuleBase" id="RU003945"/>
    </source>
</evidence>
<dbReference type="EMBL" id="JAEPQZ010000018">
    <property type="protein sequence ID" value="KAG2172019.1"/>
    <property type="molecule type" value="Genomic_DNA"/>
</dbReference>
<dbReference type="GO" id="GO:0005743">
    <property type="term" value="C:mitochondrial inner membrane"/>
    <property type="evidence" value="ECO:0007669"/>
    <property type="project" value="UniProtKB-SubCell"/>
</dbReference>
<evidence type="ECO:0000256" key="8">
    <source>
        <dbReference type="ARBA" id="ARBA00023136"/>
    </source>
</evidence>
<dbReference type="GO" id="GO:0032977">
    <property type="term" value="F:membrane insertase activity"/>
    <property type="evidence" value="ECO:0007669"/>
    <property type="project" value="InterPro"/>
</dbReference>
<keyword evidence="5" id="KW-0809">Transit peptide</keyword>
<dbReference type="AlphaFoldDB" id="A0A8H7PDQ1"/>
<keyword evidence="3 9" id="KW-0812">Transmembrane</keyword>
<evidence type="ECO:0000256" key="6">
    <source>
        <dbReference type="ARBA" id="ARBA00022989"/>
    </source>
</evidence>
<feature type="non-terminal residue" evidence="12">
    <location>
        <position position="1"/>
    </location>
</feature>
<evidence type="ECO:0000256" key="1">
    <source>
        <dbReference type="ARBA" id="ARBA00004448"/>
    </source>
</evidence>
<organism evidence="12 13">
    <name type="scientific">Mortierella isabellina</name>
    <name type="common">Filamentous fungus</name>
    <name type="synonym">Umbelopsis isabellina</name>
    <dbReference type="NCBI Taxonomy" id="91625"/>
    <lineage>
        <taxon>Eukaryota</taxon>
        <taxon>Fungi</taxon>
        <taxon>Fungi incertae sedis</taxon>
        <taxon>Mucoromycota</taxon>
        <taxon>Mucoromycotina</taxon>
        <taxon>Umbelopsidomycetes</taxon>
        <taxon>Umbelopsidales</taxon>
        <taxon>Umbelopsidaceae</taxon>
        <taxon>Umbelopsis</taxon>
    </lineage>
</organism>
<evidence type="ECO:0000256" key="5">
    <source>
        <dbReference type="ARBA" id="ARBA00022946"/>
    </source>
</evidence>
<keyword evidence="4" id="KW-0999">Mitochondrion inner membrane</keyword>
<proteinExistence type="inferred from homology"/>
<accession>A0A8H7PDQ1</accession>
<dbReference type="OrthoDB" id="2148490at2759"/>
<comment type="similarity">
    <text evidence="2 9">Belongs to the OXA1/ALB3/YidC family.</text>
</comment>
<sequence length="393" mass="42615">GRTAGPTPVRQMSMLMANRQSVISLRSQLPIALSQTSVRSYTTPTAETVTTDRANVEAAAVTPANITPDAVAAASENITHDVADVVSAAPTSEAVSAAVAQIGDFKAMGLCNYTPVGALEAALEAIHVTTGLPWWAAIAATTVAIRTLMLPLMVKVQRNNARVANINPDLQRIMNNVNEAKKSGDQMAIAKYSQQAQQLFKDNECHPAKSLLLPVFQAPVMISFFMALRGMAELPVPGFLDGGLAWFTDLSVKDPYYVLPILSSAGMLAILETGSETGAANPQAAGMKKFFRGMTILMIPFTAWMPSSVFVYWVTNNMFTLGQFMALKAPAVRSALNIPKLVKPAAELQKNTKGFMETFKEQTASYQKTEKERIVRERQQAAAMARRANKRRF</sequence>
<dbReference type="InterPro" id="IPR028055">
    <property type="entry name" value="YidC/Oxa/ALB_C"/>
</dbReference>
<keyword evidence="7" id="KW-0496">Mitochondrion</keyword>
<comment type="subcellular location">
    <subcellularLocation>
        <location evidence="9">Membrane</location>
        <topology evidence="9">Multi-pass membrane protein</topology>
    </subcellularLocation>
    <subcellularLocation>
        <location evidence="1">Mitochondrion inner membrane</location>
        <topology evidence="1">Multi-pass membrane protein</topology>
    </subcellularLocation>
</comment>
<comment type="caution">
    <text evidence="12">The sequence shown here is derived from an EMBL/GenBank/DDBJ whole genome shotgun (WGS) entry which is preliminary data.</text>
</comment>
<protein>
    <recommendedName>
        <fullName evidence="11">Membrane insertase YidC/Oxa/ALB C-terminal domain-containing protein</fullName>
    </recommendedName>
</protein>